<reference evidence="3 4" key="1">
    <citation type="submission" date="2016-10" db="EMBL/GenBank/DDBJ databases">
        <authorList>
            <person name="de Groot N.N."/>
        </authorList>
    </citation>
    <scope>NUCLEOTIDE SEQUENCE [LARGE SCALE GENOMIC DNA]</scope>
    <source>
        <strain evidence="4">EB21,IBRC-M 10013,KCTC 4048</strain>
    </source>
</reference>
<accession>A0A1G9YE26</accession>
<dbReference type="PANTHER" id="PTHR19136">
    <property type="entry name" value="MOLYBDENUM COFACTOR GUANYLYLTRANSFERASE"/>
    <property type="match status" value="1"/>
</dbReference>
<evidence type="ECO:0000313" key="4">
    <source>
        <dbReference type="Proteomes" id="UP000199370"/>
    </source>
</evidence>
<dbReference type="InterPro" id="IPR029044">
    <property type="entry name" value="Nucleotide-diphossugar_trans"/>
</dbReference>
<protein>
    <submittedName>
        <fullName evidence="3">Adenosylcobinamide-phosphate guanylyltransferase</fullName>
    </submittedName>
</protein>
<keyword evidence="1 3" id="KW-0808">Transferase</keyword>
<gene>
    <name evidence="3" type="ORF">SAMN05192554_11424</name>
</gene>
<evidence type="ECO:0000259" key="2">
    <source>
        <dbReference type="Pfam" id="PF12804"/>
    </source>
</evidence>
<dbReference type="SUPFAM" id="SSF53448">
    <property type="entry name" value="Nucleotide-diphospho-sugar transferases"/>
    <property type="match status" value="1"/>
</dbReference>
<keyword evidence="3" id="KW-0548">Nucleotidyltransferase</keyword>
<dbReference type="InterPro" id="IPR025877">
    <property type="entry name" value="MobA-like_NTP_Trfase"/>
</dbReference>
<dbReference type="STRING" id="996166.SAMN05192554_11424"/>
<dbReference type="Pfam" id="PF12804">
    <property type="entry name" value="NTP_transf_3"/>
    <property type="match status" value="1"/>
</dbReference>
<sequence>MCGGEGTRFDGDVEKPLFRVGGVPMVDRVCDALAASQVEDLHAAVSPNAPCTRDHLVDRSGVTTVETPGEGYVADLGSAIEATGGEPVLTVAADLPLLAAGPVDRALDAAVSADGTVRSLSVVVPVALKEQLGVSVDTAMDGVAPTGVNVVGPETESETHVSFDARLAVNANTAADAAVAARLVGEVGTDGP</sequence>
<feature type="domain" description="MobA-like NTP transferase" evidence="2">
    <location>
        <begin position="2"/>
        <end position="115"/>
    </location>
</feature>
<dbReference type="GO" id="GO:0016779">
    <property type="term" value="F:nucleotidyltransferase activity"/>
    <property type="evidence" value="ECO:0007669"/>
    <property type="project" value="UniProtKB-KW"/>
</dbReference>
<dbReference type="Proteomes" id="UP000199370">
    <property type="component" value="Unassembled WGS sequence"/>
</dbReference>
<evidence type="ECO:0000313" key="3">
    <source>
        <dbReference type="EMBL" id="SDN07458.1"/>
    </source>
</evidence>
<name>A0A1G9YE26_9EURY</name>
<keyword evidence="4" id="KW-1185">Reference proteome</keyword>
<evidence type="ECO:0000256" key="1">
    <source>
        <dbReference type="ARBA" id="ARBA00022679"/>
    </source>
</evidence>
<dbReference type="EMBL" id="FNIA01000014">
    <property type="protein sequence ID" value="SDN07458.1"/>
    <property type="molecule type" value="Genomic_DNA"/>
</dbReference>
<organism evidence="3 4">
    <name type="scientific">Haloarchaeobius iranensis</name>
    <dbReference type="NCBI Taxonomy" id="996166"/>
    <lineage>
        <taxon>Archaea</taxon>
        <taxon>Methanobacteriati</taxon>
        <taxon>Methanobacteriota</taxon>
        <taxon>Stenosarchaea group</taxon>
        <taxon>Halobacteria</taxon>
        <taxon>Halobacteriales</taxon>
        <taxon>Halorubellaceae</taxon>
        <taxon>Haloarchaeobius</taxon>
    </lineage>
</organism>
<dbReference type="Gene3D" id="3.90.550.10">
    <property type="entry name" value="Spore Coat Polysaccharide Biosynthesis Protein SpsA, Chain A"/>
    <property type="match status" value="1"/>
</dbReference>
<proteinExistence type="predicted"/>
<dbReference type="PANTHER" id="PTHR19136:SF86">
    <property type="entry name" value="ADENOSYLCOBINAMIDE-PHOSPHATE GUANYLYLTRANSFERASE"/>
    <property type="match status" value="1"/>
</dbReference>
<dbReference type="OrthoDB" id="9782at2157"/>
<dbReference type="RefSeq" id="WP_089734402.1">
    <property type="nucleotide sequence ID" value="NZ_FNIA01000014.1"/>
</dbReference>
<dbReference type="AlphaFoldDB" id="A0A1G9YE26"/>